<evidence type="ECO:0000256" key="3">
    <source>
        <dbReference type="ARBA" id="ARBA00023015"/>
    </source>
</evidence>
<dbReference type="InterPro" id="IPR000524">
    <property type="entry name" value="Tscrpt_reg_HTH_GntR"/>
</dbReference>
<dbReference type="InterPro" id="IPR036388">
    <property type="entry name" value="WH-like_DNA-bd_sf"/>
</dbReference>
<dbReference type="InterPro" id="IPR051446">
    <property type="entry name" value="HTH_trans_reg/aminotransferase"/>
</dbReference>
<dbReference type="CDD" id="cd07377">
    <property type="entry name" value="WHTH_GntR"/>
    <property type="match status" value="1"/>
</dbReference>
<protein>
    <submittedName>
        <fullName evidence="7">DNA-binding transcriptional regulator, MocR family, contains an aminotransferase domain</fullName>
    </submittedName>
</protein>
<keyword evidence="8" id="KW-1185">Reference proteome</keyword>
<dbReference type="Pfam" id="PF00155">
    <property type="entry name" value="Aminotran_1_2"/>
    <property type="match status" value="1"/>
</dbReference>
<keyword evidence="7" id="KW-0808">Transferase</keyword>
<dbReference type="GO" id="GO:0003700">
    <property type="term" value="F:DNA-binding transcription factor activity"/>
    <property type="evidence" value="ECO:0007669"/>
    <property type="project" value="InterPro"/>
</dbReference>
<evidence type="ECO:0000313" key="8">
    <source>
        <dbReference type="Proteomes" id="UP000198706"/>
    </source>
</evidence>
<dbReference type="InterPro" id="IPR015422">
    <property type="entry name" value="PyrdxlP-dep_Trfase_small"/>
</dbReference>
<accession>A0A1G8X4K2</accession>
<evidence type="ECO:0000256" key="5">
    <source>
        <dbReference type="ARBA" id="ARBA00023163"/>
    </source>
</evidence>
<keyword evidence="5" id="KW-0804">Transcription</keyword>
<evidence type="ECO:0000256" key="2">
    <source>
        <dbReference type="ARBA" id="ARBA00022898"/>
    </source>
</evidence>
<dbReference type="SUPFAM" id="SSF53383">
    <property type="entry name" value="PLP-dependent transferases"/>
    <property type="match status" value="1"/>
</dbReference>
<name>A0A1G8X4K2_9PSED</name>
<evidence type="ECO:0000313" key="7">
    <source>
        <dbReference type="EMBL" id="SDJ85548.1"/>
    </source>
</evidence>
<dbReference type="GO" id="GO:0030170">
    <property type="term" value="F:pyridoxal phosphate binding"/>
    <property type="evidence" value="ECO:0007669"/>
    <property type="project" value="InterPro"/>
</dbReference>
<dbReference type="PROSITE" id="PS50949">
    <property type="entry name" value="HTH_GNTR"/>
    <property type="match status" value="1"/>
</dbReference>
<keyword evidence="3" id="KW-0805">Transcription regulation</keyword>
<dbReference type="GO" id="GO:0003677">
    <property type="term" value="F:DNA binding"/>
    <property type="evidence" value="ECO:0007669"/>
    <property type="project" value="UniProtKB-KW"/>
</dbReference>
<evidence type="ECO:0000256" key="1">
    <source>
        <dbReference type="ARBA" id="ARBA00005384"/>
    </source>
</evidence>
<dbReference type="InterPro" id="IPR015424">
    <property type="entry name" value="PyrdxlP-dep_Trfase"/>
</dbReference>
<reference evidence="7 8" key="1">
    <citation type="submission" date="2016-10" db="EMBL/GenBank/DDBJ databases">
        <authorList>
            <person name="de Groot N.N."/>
        </authorList>
    </citation>
    <scope>NUCLEOTIDE SEQUENCE [LARGE SCALE GENOMIC DNA]</scope>
    <source>
        <strain evidence="7 8">JCM 21544</strain>
    </source>
</reference>
<keyword evidence="2" id="KW-0663">Pyridoxal phosphate</keyword>
<dbReference type="Gene3D" id="3.40.640.10">
    <property type="entry name" value="Type I PLP-dependent aspartate aminotransferase-like (Major domain)"/>
    <property type="match status" value="1"/>
</dbReference>
<dbReference type="InterPro" id="IPR015421">
    <property type="entry name" value="PyrdxlP-dep_Trfase_major"/>
</dbReference>
<dbReference type="SMART" id="SM00345">
    <property type="entry name" value="HTH_GNTR"/>
    <property type="match status" value="1"/>
</dbReference>
<dbReference type="PANTHER" id="PTHR46577">
    <property type="entry name" value="HTH-TYPE TRANSCRIPTIONAL REGULATORY PROTEIN GABR"/>
    <property type="match status" value="1"/>
</dbReference>
<organism evidence="7 8">
    <name type="scientific">Pseudomonas indica</name>
    <dbReference type="NCBI Taxonomy" id="137658"/>
    <lineage>
        <taxon>Bacteria</taxon>
        <taxon>Pseudomonadati</taxon>
        <taxon>Pseudomonadota</taxon>
        <taxon>Gammaproteobacteria</taxon>
        <taxon>Pseudomonadales</taxon>
        <taxon>Pseudomonadaceae</taxon>
        <taxon>Pseudomonas</taxon>
    </lineage>
</organism>
<dbReference type="AlphaFoldDB" id="A0A1G8X4K2"/>
<evidence type="ECO:0000259" key="6">
    <source>
        <dbReference type="PROSITE" id="PS50949"/>
    </source>
</evidence>
<keyword evidence="7" id="KW-0032">Aminotransferase</keyword>
<sequence length="451" mass="49736">MTAQIVSRIEQLIDAGKLRPGQRLPSIRKLAAHHGISYHTAVTAYEQLVASGRISAQQGRGFFIDSHAQPRQPGMSSVASESENSPLGSFWRLFHGSPELMKLGCGWLPPAWRDTQALARVIRRTANFSKSALVEYGDPLGYLPLRQQLCLHLQRKLSLILEPQQVLTTLGATHALDLLIRLLVAPGDHVLVDDPCNSNLVQLLKLRGAQVIGIPRRIDGPDLAFFAETLAKWPVKAFFINSMLHNPTGSSISASNAFQLLRLAHLHDLTIVEDDVYADFGNGHSNRLAMLDGLERVIYVGSFSKTLSASLRVGYVVGPARLIARLADLKLLTMVAVPGFCERFVSIILGDGTYQRHLVSVQHKLRTHQAMALEAFRQWGWEAFCEPQGGMFVWVRHPQVTNPEAFVQEGVEKGIVLVPGSAFSADGQPSPWFRINVAHFDATGASVLFKR</sequence>
<proteinExistence type="inferred from homology"/>
<dbReference type="STRING" id="137658.SAMN05216186_10378"/>
<dbReference type="CDD" id="cd00609">
    <property type="entry name" value="AAT_like"/>
    <property type="match status" value="1"/>
</dbReference>
<dbReference type="Gene3D" id="3.90.1150.10">
    <property type="entry name" value="Aspartate Aminotransferase, domain 1"/>
    <property type="match status" value="1"/>
</dbReference>
<dbReference type="InterPro" id="IPR036390">
    <property type="entry name" value="WH_DNA-bd_sf"/>
</dbReference>
<evidence type="ECO:0000256" key="4">
    <source>
        <dbReference type="ARBA" id="ARBA00023125"/>
    </source>
</evidence>
<dbReference type="GO" id="GO:0008483">
    <property type="term" value="F:transaminase activity"/>
    <property type="evidence" value="ECO:0007669"/>
    <property type="project" value="UniProtKB-KW"/>
</dbReference>
<dbReference type="Pfam" id="PF00392">
    <property type="entry name" value="GntR"/>
    <property type="match status" value="1"/>
</dbReference>
<gene>
    <name evidence="7" type="ORF">SAMN05216186_10378</name>
</gene>
<keyword evidence="4 7" id="KW-0238">DNA-binding</keyword>
<comment type="similarity">
    <text evidence="1">In the C-terminal section; belongs to the class-I pyridoxal-phosphate-dependent aminotransferase family.</text>
</comment>
<dbReference type="PANTHER" id="PTHR46577:SF2">
    <property type="entry name" value="TRANSCRIPTIONAL REGULATORY PROTEIN"/>
    <property type="match status" value="1"/>
</dbReference>
<dbReference type="SUPFAM" id="SSF46785">
    <property type="entry name" value="Winged helix' DNA-binding domain"/>
    <property type="match status" value="1"/>
</dbReference>
<dbReference type="InterPro" id="IPR004839">
    <property type="entry name" value="Aminotransferase_I/II_large"/>
</dbReference>
<dbReference type="EMBL" id="FNFD01000003">
    <property type="protein sequence ID" value="SDJ85548.1"/>
    <property type="molecule type" value="Genomic_DNA"/>
</dbReference>
<dbReference type="Proteomes" id="UP000198706">
    <property type="component" value="Unassembled WGS sequence"/>
</dbReference>
<feature type="domain" description="HTH gntR-type" evidence="6">
    <location>
        <begin position="1"/>
        <end position="67"/>
    </location>
</feature>
<dbReference type="Gene3D" id="1.10.10.10">
    <property type="entry name" value="Winged helix-like DNA-binding domain superfamily/Winged helix DNA-binding domain"/>
    <property type="match status" value="1"/>
</dbReference>